<sequence>MRYNYVNDSGFEEFDVAIKPLAKYEVAINLGRLHALSGKTVDQLMAFKRAFVDADSSDSAFNYALLLAYIQEDRLEDAQQLAESLLIKDTTDPWPLFVKAEWLRKQAQLQGQDRRALLEQAYYIYKHLLDEDRKNAALWYGLGMSASQLMVKPAVYARYFGQAYTINARYPAIINAYLDALHEAEDWPSLVAVIRPIIARSPDVNTRLMLKQYMDYAEKQMLN</sequence>
<reference evidence="1 2" key="1">
    <citation type="submission" date="2022-12" db="EMBL/GenBank/DDBJ databases">
        <title>Dasania phycosphaerae sp. nov., isolated from particulate material of the south coast of Korea.</title>
        <authorList>
            <person name="Jiang Y."/>
        </authorList>
    </citation>
    <scope>NUCLEOTIDE SEQUENCE [LARGE SCALE GENOMIC DNA]</scope>
    <source>
        <strain evidence="1 2">GY-19</strain>
    </source>
</reference>
<evidence type="ECO:0008006" key="3">
    <source>
        <dbReference type="Google" id="ProtNLM"/>
    </source>
</evidence>
<dbReference type="Proteomes" id="UP001069090">
    <property type="component" value="Unassembled WGS sequence"/>
</dbReference>
<dbReference type="EMBL" id="JAPTGG010000009">
    <property type="protein sequence ID" value="MCZ0865880.1"/>
    <property type="molecule type" value="Genomic_DNA"/>
</dbReference>
<protein>
    <recommendedName>
        <fullName evidence="3">Tetratricopeptide repeat protein</fullName>
    </recommendedName>
</protein>
<evidence type="ECO:0000313" key="2">
    <source>
        <dbReference type="Proteomes" id="UP001069090"/>
    </source>
</evidence>
<proteinExistence type="predicted"/>
<keyword evidence="2" id="KW-1185">Reference proteome</keyword>
<accession>A0A9J6RNW7</accession>
<comment type="caution">
    <text evidence="1">The sequence shown here is derived from an EMBL/GenBank/DDBJ whole genome shotgun (WGS) entry which is preliminary data.</text>
</comment>
<dbReference type="Gene3D" id="1.25.40.10">
    <property type="entry name" value="Tetratricopeptide repeat domain"/>
    <property type="match status" value="1"/>
</dbReference>
<dbReference type="SUPFAM" id="SSF48452">
    <property type="entry name" value="TPR-like"/>
    <property type="match status" value="1"/>
</dbReference>
<dbReference type="InterPro" id="IPR011990">
    <property type="entry name" value="TPR-like_helical_dom_sf"/>
</dbReference>
<gene>
    <name evidence="1" type="ORF">O0V09_11745</name>
</gene>
<dbReference type="AlphaFoldDB" id="A0A9J6RNW7"/>
<organism evidence="1 2">
    <name type="scientific">Dasania phycosphaerae</name>
    <dbReference type="NCBI Taxonomy" id="2950436"/>
    <lineage>
        <taxon>Bacteria</taxon>
        <taxon>Pseudomonadati</taxon>
        <taxon>Pseudomonadota</taxon>
        <taxon>Gammaproteobacteria</taxon>
        <taxon>Cellvibrionales</taxon>
        <taxon>Spongiibacteraceae</taxon>
        <taxon>Dasania</taxon>
    </lineage>
</organism>
<name>A0A9J6RNW7_9GAMM</name>
<dbReference type="RefSeq" id="WP_258332026.1">
    <property type="nucleotide sequence ID" value="NZ_JAPTGG010000009.1"/>
</dbReference>
<evidence type="ECO:0000313" key="1">
    <source>
        <dbReference type="EMBL" id="MCZ0865880.1"/>
    </source>
</evidence>